<dbReference type="SUPFAM" id="SSF161098">
    <property type="entry name" value="MetI-like"/>
    <property type="match status" value="2"/>
</dbReference>
<evidence type="ECO:0000256" key="9">
    <source>
        <dbReference type="ARBA" id="ARBA00023136"/>
    </source>
</evidence>
<dbReference type="EMBL" id="LN890959">
    <property type="protein sequence ID" value="CUS14454.1"/>
    <property type="molecule type" value="Genomic_DNA"/>
</dbReference>
<evidence type="ECO:0000256" key="7">
    <source>
        <dbReference type="ARBA" id="ARBA00022840"/>
    </source>
</evidence>
<feature type="transmembrane region" description="Helical" evidence="10">
    <location>
        <begin position="460"/>
        <end position="485"/>
    </location>
</feature>
<keyword evidence="7" id="KW-0067">ATP-binding</keyword>
<dbReference type="InterPro" id="IPR027417">
    <property type="entry name" value="P-loop_NTPase"/>
</dbReference>
<evidence type="ECO:0000256" key="4">
    <source>
        <dbReference type="ARBA" id="ARBA00022475"/>
    </source>
</evidence>
<dbReference type="NCBIfam" id="TIGR01727">
    <property type="entry name" value="oligo_HPY"/>
    <property type="match status" value="1"/>
</dbReference>
<keyword evidence="5 10" id="KW-0812">Transmembrane</keyword>
<feature type="domain" description="ABC transmembrane type-1" evidence="12">
    <location>
        <begin position="99"/>
        <end position="301"/>
    </location>
</feature>
<dbReference type="GO" id="GO:0015833">
    <property type="term" value="P:peptide transport"/>
    <property type="evidence" value="ECO:0007669"/>
    <property type="project" value="InterPro"/>
</dbReference>
<dbReference type="SUPFAM" id="SSF52540">
    <property type="entry name" value="P-loop containing nucleoside triphosphate hydrolases"/>
    <property type="match status" value="2"/>
</dbReference>
<evidence type="ECO:0008006" key="15">
    <source>
        <dbReference type="Google" id="ProtNLM"/>
    </source>
</evidence>
<proteinExistence type="predicted"/>
<dbReference type="GO" id="GO:0005524">
    <property type="term" value="F:ATP binding"/>
    <property type="evidence" value="ECO:0007669"/>
    <property type="project" value="UniProtKB-KW"/>
</dbReference>
<evidence type="ECO:0000313" key="14">
    <source>
        <dbReference type="Proteomes" id="UP001412239"/>
    </source>
</evidence>
<evidence type="ECO:0000256" key="6">
    <source>
        <dbReference type="ARBA" id="ARBA00022741"/>
    </source>
</evidence>
<evidence type="ECO:0000256" key="10">
    <source>
        <dbReference type="SAM" id="Phobius"/>
    </source>
</evidence>
<sequence>MNLARYRFVLSRPLQLLPVLFGISLITFVLVRSIPGDPARALLGSRSTPDALLKIRAQYGLDQPLWLQYFYFLKNLLKGDLGQSLLYKVDALKLIVTRIEPTLVLVLGSVVLALLIAVPLATLAARNKGGWADNLIRVFTTVGLGMPAFWLGLMLILLLSVQWGLFPVSGYGRIWLDKAHHMVLPCLTIALALSAVLVRNLRASMLMELQADHVTAARARGLSEAAVFRRHVLPNSLVPAVNLLAVNIGWLISGTVVIESLFAIPGIGQLLVRGIFTRDYMVVQGVAMVLACATVVVNFIADVVTVALDPRNTDFSLLGPSLAHPFGTDNYGRDILSRVIWGARIDLQLAIIGVIFPFMIGTFVGAVSGYIGGRFDSVCMRVIDVILAFPFLVLMLAIMAILGPGLKSFYIAMALVGWVSYARLIRSQILVLKESDFALAAKSLGFGHGRILFRHLLPNAMFGSIVFSMSDAVLVLLNGAAVSYLGLGVQPPTAEWGTMVAEGQAFITTAWWICTFPGLAIVTLAMGFSLLADVRDLSVIANNTGRDVTLVDRVSFDLAEGEILGLVGESGSGKTMACRGLMRLLPSPSLRVQGGAVWLAGQELLSLDDAGMRAVRGGQLGMIFQNPSSHLDPLMRIGEQIAEGIRLHQGASKKDARLQAIEVLRQVGIPDPQARVDNYPHEFSGGMRQRAMIAVALGCNPKVLIADEPTTALDVTVQAQILRLLLDLRDQRGLSIIMITHDLGVVAQTCDSIAVMYAGRLCEHGSKYDLLARPQHPYTAGLIDCQPAHSSGHALLRTIPAAVAGRVAHWLPVQPALPAGRHLVHRGAAGRRASRLSLPVGSAAMSLLQIKDLEVKFAASGTGLFGLNKQWVRAVNGVSLNLAAGETLGLVGESGSGKSTLGRAILHLNPISAGQVLFDGVDMAHGSAIDIARLRHETAMIFQDPYAALNPRHTIGETLAEVLRVQRKVAPAQIPERVNELLDLVGLRPELASRKPGSLSGGQCQRIGIARALAVEPRLIIADECVAALDVSIQGQIINLLLELQQRMNLAILFIAHDLAIVRRLCDRVAVMYLGKIVEEGPVEAVFTAPRHPYTAALIQAIPEIDPHRPLPTEPLPGEPPSPLNLPTGCAFHPRCRHARSLCSVVLPPTHFLHEHRSCDMQSRHLKLLAAATLTAWSLTAGFAQAAGVLTIGCREDSTTFDPIKSAQNRDTWVFANVYDTLVRVDNLGTKMEPGLAESWDISKDGLTYTFKLRDAKFSDGSAITADDAAFSLLRIRDNKASLWADPFNLINTAKASDPKTLVVTLKTPAVAFLSQLASPTVSILSEKAMTKMGEDAYSENPVTSGAFTVDEWRKGDRVILKKNPNFWQAKNVSLDGVEWVSVTDDNTRMRMVQNNELDTAIFVPFSRVEELKKDKNVVIHADPSTREDHLLINHDHGLLAKPEVRQALDMAIDKQSLVKTATYGQGTVAYSYIPKGSLYHYANNLQRPYDPTAAKKLLEQAGAKDLKLNYVVNAGNEADEQIAVIIKDQLAKVGVTANLQKVDPTQSWQMLVDGEYDISVMYWTNDILDPDQKTTFVLGHDTNQNYMTRYKNDKVKALVAAARIEADPVKREQMYVELQKLAKQDVNWIDLYYSPYINISRKNVSNFLQNPLGRFTLEEVAKN</sequence>
<dbReference type="Gene3D" id="1.10.3720.10">
    <property type="entry name" value="MetI-like"/>
    <property type="match status" value="2"/>
</dbReference>
<dbReference type="PROSITE" id="PS50893">
    <property type="entry name" value="ABC_TRANSPORTER_2"/>
    <property type="match status" value="2"/>
</dbReference>
<evidence type="ECO:0000259" key="12">
    <source>
        <dbReference type="PROSITE" id="PS50928"/>
    </source>
</evidence>
<dbReference type="PROSITE" id="PS50928">
    <property type="entry name" value="ABC_TM1"/>
    <property type="match status" value="2"/>
</dbReference>
<gene>
    <name evidence="13" type="ORF">GSTUAT00001505001</name>
</gene>
<keyword evidence="3" id="KW-0813">Transport</keyword>
<dbReference type="Gene3D" id="3.40.50.300">
    <property type="entry name" value="P-loop containing nucleotide triphosphate hydrolases"/>
    <property type="match status" value="2"/>
</dbReference>
<evidence type="ECO:0000256" key="8">
    <source>
        <dbReference type="ARBA" id="ARBA00022989"/>
    </source>
</evidence>
<dbReference type="PANTHER" id="PTHR43297:SF2">
    <property type="entry name" value="DIPEPTIDE TRANSPORT ATP-BINDING PROTEIN DPPD"/>
    <property type="match status" value="1"/>
</dbReference>
<dbReference type="InterPro" id="IPR000515">
    <property type="entry name" value="MetI-like"/>
</dbReference>
<dbReference type="CDD" id="cd00995">
    <property type="entry name" value="PBP2_NikA_DppA_OppA_like"/>
    <property type="match status" value="1"/>
</dbReference>
<dbReference type="PROSITE" id="PS00211">
    <property type="entry name" value="ABC_TRANSPORTER_1"/>
    <property type="match status" value="2"/>
</dbReference>
<reference evidence="13" key="1">
    <citation type="submission" date="2015-10" db="EMBL/GenBank/DDBJ databases">
        <authorList>
            <person name="Regsiter A."/>
            <person name="william w."/>
        </authorList>
    </citation>
    <scope>NUCLEOTIDE SEQUENCE</scope>
    <source>
        <strain evidence="13">Montdore</strain>
    </source>
</reference>
<dbReference type="InterPro" id="IPR003593">
    <property type="entry name" value="AAA+_ATPase"/>
</dbReference>
<dbReference type="SUPFAM" id="SSF53850">
    <property type="entry name" value="Periplasmic binding protein-like II"/>
    <property type="match status" value="1"/>
</dbReference>
<feature type="domain" description="ABC transmembrane type-1" evidence="12">
    <location>
        <begin position="343"/>
        <end position="532"/>
    </location>
</feature>
<dbReference type="CDD" id="cd03257">
    <property type="entry name" value="ABC_NikE_OppD_transporters"/>
    <property type="match status" value="2"/>
</dbReference>
<organism evidence="13 14">
    <name type="scientific">Tuber aestivum</name>
    <name type="common">summer truffle</name>
    <dbReference type="NCBI Taxonomy" id="59557"/>
    <lineage>
        <taxon>Eukaryota</taxon>
        <taxon>Fungi</taxon>
        <taxon>Dikarya</taxon>
        <taxon>Ascomycota</taxon>
        <taxon>Pezizomycotina</taxon>
        <taxon>Pezizomycetes</taxon>
        <taxon>Pezizales</taxon>
        <taxon>Tuberaceae</taxon>
        <taxon>Tuber</taxon>
    </lineage>
</organism>
<accession>A0A292Q4U8</accession>
<comment type="subcellular location">
    <subcellularLocation>
        <location evidence="2">Cell membrane</location>
        <topology evidence="2">Multi-pass membrane protein</topology>
    </subcellularLocation>
    <subcellularLocation>
        <location evidence="1">Cell membrane</location>
        <topology evidence="1">Peripheral membrane protein</topology>
    </subcellularLocation>
</comment>
<dbReference type="InterPro" id="IPR045621">
    <property type="entry name" value="BPD_transp_1_N"/>
</dbReference>
<dbReference type="FunFam" id="3.40.50.300:FF:000016">
    <property type="entry name" value="Oligopeptide ABC transporter ATP-binding component"/>
    <property type="match status" value="2"/>
</dbReference>
<dbReference type="Proteomes" id="UP001412239">
    <property type="component" value="Unassembled WGS sequence"/>
</dbReference>
<dbReference type="Pfam" id="PF00496">
    <property type="entry name" value="SBP_bac_5"/>
    <property type="match status" value="1"/>
</dbReference>
<evidence type="ECO:0000256" key="3">
    <source>
        <dbReference type="ARBA" id="ARBA00022448"/>
    </source>
</evidence>
<dbReference type="NCBIfam" id="NF008453">
    <property type="entry name" value="PRK11308.1"/>
    <property type="match status" value="2"/>
</dbReference>
<dbReference type="Pfam" id="PF00528">
    <property type="entry name" value="BPD_transp_1"/>
    <property type="match status" value="2"/>
</dbReference>
<dbReference type="InterPro" id="IPR017871">
    <property type="entry name" value="ABC_transporter-like_CS"/>
</dbReference>
<dbReference type="Gene3D" id="3.40.190.10">
    <property type="entry name" value="Periplasmic binding protein-like II"/>
    <property type="match status" value="1"/>
</dbReference>
<dbReference type="InterPro" id="IPR013563">
    <property type="entry name" value="Oligopep_ABC_C"/>
</dbReference>
<dbReference type="Gene3D" id="3.10.105.10">
    <property type="entry name" value="Dipeptide-binding Protein, Domain 3"/>
    <property type="match status" value="1"/>
</dbReference>
<name>A0A292Q4U8_9PEZI</name>
<feature type="transmembrane region" description="Helical" evidence="10">
    <location>
        <begin position="102"/>
        <end position="123"/>
    </location>
</feature>
<keyword evidence="4" id="KW-1003">Cell membrane</keyword>
<feature type="transmembrane region" description="Helical" evidence="10">
    <location>
        <begin position="382"/>
        <end position="402"/>
    </location>
</feature>
<feature type="transmembrane region" description="Helical" evidence="10">
    <location>
        <begin position="135"/>
        <end position="159"/>
    </location>
</feature>
<feature type="transmembrane region" description="Helical" evidence="10">
    <location>
        <begin position="505"/>
        <end position="531"/>
    </location>
</feature>
<dbReference type="Gene3D" id="3.90.76.10">
    <property type="entry name" value="Dipeptide-binding Protein, Domain 1"/>
    <property type="match status" value="1"/>
</dbReference>
<dbReference type="InterPro" id="IPR035906">
    <property type="entry name" value="MetI-like_sf"/>
</dbReference>
<dbReference type="InterPro" id="IPR050388">
    <property type="entry name" value="ABC_Ni/Peptide_Import"/>
</dbReference>
<dbReference type="Pfam" id="PF08352">
    <property type="entry name" value="oligo_HPY"/>
    <property type="match status" value="2"/>
</dbReference>
<feature type="transmembrane region" description="Helical" evidence="10">
    <location>
        <begin position="288"/>
        <end position="308"/>
    </location>
</feature>
<evidence type="ECO:0000256" key="2">
    <source>
        <dbReference type="ARBA" id="ARBA00004651"/>
    </source>
</evidence>
<feature type="transmembrane region" description="Helical" evidence="10">
    <location>
        <begin position="347"/>
        <end position="370"/>
    </location>
</feature>
<dbReference type="InterPro" id="IPR003439">
    <property type="entry name" value="ABC_transporter-like_ATP-bd"/>
</dbReference>
<dbReference type="Pfam" id="PF19300">
    <property type="entry name" value="BPD_transp_1_N"/>
    <property type="match status" value="1"/>
</dbReference>
<dbReference type="SMART" id="SM00382">
    <property type="entry name" value="AAA"/>
    <property type="match status" value="2"/>
</dbReference>
<dbReference type="PANTHER" id="PTHR43297">
    <property type="entry name" value="OLIGOPEPTIDE TRANSPORT ATP-BINDING PROTEIN APPD"/>
    <property type="match status" value="1"/>
</dbReference>
<dbReference type="Pfam" id="PF00005">
    <property type="entry name" value="ABC_tran"/>
    <property type="match status" value="2"/>
</dbReference>
<feature type="domain" description="ABC transporter" evidence="11">
    <location>
        <begin position="534"/>
        <end position="783"/>
    </location>
</feature>
<protein>
    <recommendedName>
        <fullName evidence="15">ABC transporter domain-containing protein</fullName>
    </recommendedName>
</protein>
<dbReference type="NCBIfam" id="NF007739">
    <property type="entry name" value="PRK10419.1"/>
    <property type="match status" value="2"/>
</dbReference>
<evidence type="ECO:0000313" key="13">
    <source>
        <dbReference type="EMBL" id="CUS14454.1"/>
    </source>
</evidence>
<dbReference type="GO" id="GO:0055085">
    <property type="term" value="P:transmembrane transport"/>
    <property type="evidence" value="ECO:0007669"/>
    <property type="project" value="InterPro"/>
</dbReference>
<keyword evidence="9 10" id="KW-0472">Membrane</keyword>
<feature type="transmembrane region" description="Helical" evidence="10">
    <location>
        <begin position="16"/>
        <end position="34"/>
    </location>
</feature>
<keyword evidence="14" id="KW-1185">Reference proteome</keyword>
<dbReference type="CDD" id="cd06261">
    <property type="entry name" value="TM_PBP2"/>
    <property type="match status" value="2"/>
</dbReference>
<evidence type="ECO:0000259" key="11">
    <source>
        <dbReference type="PROSITE" id="PS50893"/>
    </source>
</evidence>
<dbReference type="GO" id="GO:0005886">
    <property type="term" value="C:plasma membrane"/>
    <property type="evidence" value="ECO:0007669"/>
    <property type="project" value="UniProtKB-SubCell"/>
</dbReference>
<evidence type="ECO:0000256" key="5">
    <source>
        <dbReference type="ARBA" id="ARBA00022692"/>
    </source>
</evidence>
<dbReference type="InterPro" id="IPR000914">
    <property type="entry name" value="SBP_5_dom"/>
</dbReference>
<keyword evidence="6" id="KW-0547">Nucleotide-binding</keyword>
<keyword evidence="8 10" id="KW-1133">Transmembrane helix</keyword>
<feature type="transmembrane region" description="Helical" evidence="10">
    <location>
        <begin position="179"/>
        <end position="198"/>
    </location>
</feature>
<dbReference type="GO" id="GO:0016887">
    <property type="term" value="F:ATP hydrolysis activity"/>
    <property type="evidence" value="ECO:0007669"/>
    <property type="project" value="InterPro"/>
</dbReference>
<feature type="domain" description="ABC transporter" evidence="11">
    <location>
        <begin position="848"/>
        <end position="1099"/>
    </location>
</feature>
<evidence type="ECO:0000256" key="1">
    <source>
        <dbReference type="ARBA" id="ARBA00004202"/>
    </source>
</evidence>